<feature type="non-terminal residue" evidence="1">
    <location>
        <position position="1"/>
    </location>
</feature>
<proteinExistence type="predicted"/>
<keyword evidence="2" id="KW-1185">Reference proteome</keyword>
<name>V8NNA1_OPHHA</name>
<comment type="caution">
    <text evidence="1">The sequence shown here is derived from an EMBL/GenBank/DDBJ whole genome shotgun (WGS) entry which is preliminary data.</text>
</comment>
<dbReference type="PANTHER" id="PTHR13615">
    <property type="entry name" value="GLYCOSYLTRANSFERASE-LIKE 1"/>
    <property type="match status" value="1"/>
</dbReference>
<protein>
    <submittedName>
        <fullName evidence="1">Glycosyltransferase-like domain-containing protein 1</fullName>
    </submittedName>
</protein>
<dbReference type="Proteomes" id="UP000018936">
    <property type="component" value="Unassembled WGS sequence"/>
</dbReference>
<evidence type="ECO:0000313" key="1">
    <source>
        <dbReference type="EMBL" id="ETE63451.1"/>
    </source>
</evidence>
<dbReference type="OrthoDB" id="10032790at2759"/>
<organism evidence="1 2">
    <name type="scientific">Ophiophagus hannah</name>
    <name type="common">King cobra</name>
    <name type="synonym">Naja hannah</name>
    <dbReference type="NCBI Taxonomy" id="8665"/>
    <lineage>
        <taxon>Eukaryota</taxon>
        <taxon>Metazoa</taxon>
        <taxon>Chordata</taxon>
        <taxon>Craniata</taxon>
        <taxon>Vertebrata</taxon>
        <taxon>Euteleostomi</taxon>
        <taxon>Lepidosauria</taxon>
        <taxon>Squamata</taxon>
        <taxon>Bifurcata</taxon>
        <taxon>Unidentata</taxon>
        <taxon>Episquamata</taxon>
        <taxon>Toxicofera</taxon>
        <taxon>Serpentes</taxon>
        <taxon>Colubroidea</taxon>
        <taxon>Elapidae</taxon>
        <taxon>Elapinae</taxon>
        <taxon>Ophiophagus</taxon>
    </lineage>
</organism>
<sequence length="61" mass="6893">MPAEKPASHREHDKDPESFFKVLMKLKKMELNFHVSILGEAFTDVPDSLLESAEDISHGIV</sequence>
<keyword evidence="1" id="KW-0808">Transferase</keyword>
<dbReference type="GO" id="GO:0016740">
    <property type="term" value="F:transferase activity"/>
    <property type="evidence" value="ECO:0007669"/>
    <property type="project" value="UniProtKB-KW"/>
</dbReference>
<accession>V8NNA1</accession>
<reference evidence="1 2" key="1">
    <citation type="journal article" date="2013" name="Proc. Natl. Acad. Sci. U.S.A.">
        <title>The king cobra genome reveals dynamic gene evolution and adaptation in the snake venom system.</title>
        <authorList>
            <person name="Vonk F.J."/>
            <person name="Casewell N.R."/>
            <person name="Henkel C.V."/>
            <person name="Heimberg A.M."/>
            <person name="Jansen H.J."/>
            <person name="McCleary R.J."/>
            <person name="Kerkkamp H.M."/>
            <person name="Vos R.A."/>
            <person name="Guerreiro I."/>
            <person name="Calvete J.J."/>
            <person name="Wuster W."/>
            <person name="Woods A.E."/>
            <person name="Logan J.M."/>
            <person name="Harrison R.A."/>
            <person name="Castoe T.A."/>
            <person name="de Koning A.P."/>
            <person name="Pollock D.D."/>
            <person name="Yandell M."/>
            <person name="Calderon D."/>
            <person name="Renjifo C."/>
            <person name="Currier R.B."/>
            <person name="Salgado D."/>
            <person name="Pla D."/>
            <person name="Sanz L."/>
            <person name="Hyder A.S."/>
            <person name="Ribeiro J.M."/>
            <person name="Arntzen J.W."/>
            <person name="van den Thillart G.E."/>
            <person name="Boetzer M."/>
            <person name="Pirovano W."/>
            <person name="Dirks R.P."/>
            <person name="Spaink H.P."/>
            <person name="Duboule D."/>
            <person name="McGlinn E."/>
            <person name="Kini R.M."/>
            <person name="Richardson M.K."/>
        </authorList>
    </citation>
    <scope>NUCLEOTIDE SEQUENCE</scope>
    <source>
        <tissue evidence="1">Blood</tissue>
    </source>
</reference>
<dbReference type="EMBL" id="AZIM01002739">
    <property type="protein sequence ID" value="ETE63451.1"/>
    <property type="molecule type" value="Genomic_DNA"/>
</dbReference>
<dbReference type="AlphaFoldDB" id="V8NNA1"/>
<dbReference type="InterPro" id="IPR051862">
    <property type="entry name" value="GT-like_domain_containing_1"/>
</dbReference>
<gene>
    <name evidence="1" type="primary">GTDC1</name>
    <name evidence="1" type="ORF">L345_10789</name>
</gene>
<dbReference type="PANTHER" id="PTHR13615:SF3">
    <property type="entry name" value="GLYCOSYLTRANSFERASE-LIKE DOMAIN-CONTAINING PROTEIN 1"/>
    <property type="match status" value="1"/>
</dbReference>
<evidence type="ECO:0000313" key="2">
    <source>
        <dbReference type="Proteomes" id="UP000018936"/>
    </source>
</evidence>